<dbReference type="Gramene" id="OBART09G03980.1">
    <property type="protein sequence ID" value="OBART09G03980.1"/>
    <property type="gene ID" value="OBART09G03980"/>
</dbReference>
<reference evidence="1" key="1">
    <citation type="journal article" date="2009" name="Rice">
        <title>De Novo Next Generation Sequencing of Plant Genomes.</title>
        <authorList>
            <person name="Rounsley S."/>
            <person name="Marri P.R."/>
            <person name="Yu Y."/>
            <person name="He R."/>
            <person name="Sisneros N."/>
            <person name="Goicoechea J.L."/>
            <person name="Lee S.J."/>
            <person name="Angelova A."/>
            <person name="Kudrna D."/>
            <person name="Luo M."/>
            <person name="Affourtit J."/>
            <person name="Desany B."/>
            <person name="Knight J."/>
            <person name="Niazi F."/>
            <person name="Egholm M."/>
            <person name="Wing R.A."/>
        </authorList>
    </citation>
    <scope>NUCLEOTIDE SEQUENCE [LARGE SCALE GENOMIC DNA]</scope>
    <source>
        <strain evidence="1">cv. IRGC 105608</strain>
    </source>
</reference>
<dbReference type="EnsemblPlants" id="OBART09G03980.1">
    <property type="protein sequence ID" value="OBART09G03980.1"/>
    <property type="gene ID" value="OBART09G03980"/>
</dbReference>
<organism evidence="1">
    <name type="scientific">Oryza barthii</name>
    <dbReference type="NCBI Taxonomy" id="65489"/>
    <lineage>
        <taxon>Eukaryota</taxon>
        <taxon>Viridiplantae</taxon>
        <taxon>Streptophyta</taxon>
        <taxon>Embryophyta</taxon>
        <taxon>Tracheophyta</taxon>
        <taxon>Spermatophyta</taxon>
        <taxon>Magnoliopsida</taxon>
        <taxon>Liliopsida</taxon>
        <taxon>Poales</taxon>
        <taxon>Poaceae</taxon>
        <taxon>BOP clade</taxon>
        <taxon>Oryzoideae</taxon>
        <taxon>Oryzeae</taxon>
        <taxon>Oryzinae</taxon>
        <taxon>Oryza</taxon>
    </lineage>
</organism>
<sequence length="181" mass="21365">MQTLGCFCGPKGKYKFIQEKIRLIQLDETSRSIFEMIRRPRIRFYYRHKDYNHKFRSKPEVQYFLDTGKDGGSKCSSRLLHDARVYEVYLLDVRKAKLDQRPYATTKEWQVVQPRHQRHQVHAGDVVYTLSSHYPQPGGARHEDDGTIPQVYNKERSFKAMEMAGVIGLFAIDDRRLILRV</sequence>
<evidence type="ECO:0008006" key="3">
    <source>
        <dbReference type="Google" id="ProtNLM"/>
    </source>
</evidence>
<dbReference type="AlphaFoldDB" id="A0A0D3H4Q8"/>
<accession>A0A0D3H4Q8</accession>
<protein>
    <recommendedName>
        <fullName evidence="3">MBD domain-containing protein</fullName>
    </recommendedName>
</protein>
<proteinExistence type="predicted"/>
<dbReference type="HOGENOM" id="CLU_1491233_0_0_1"/>
<reference evidence="1" key="2">
    <citation type="submission" date="2015-03" db="UniProtKB">
        <authorList>
            <consortium name="EnsemblPlants"/>
        </authorList>
    </citation>
    <scope>IDENTIFICATION</scope>
</reference>
<evidence type="ECO:0000313" key="1">
    <source>
        <dbReference type="EnsemblPlants" id="OBART09G03980.1"/>
    </source>
</evidence>
<name>A0A0D3H4Q8_9ORYZ</name>
<evidence type="ECO:0000313" key="2">
    <source>
        <dbReference type="Proteomes" id="UP000026960"/>
    </source>
</evidence>
<dbReference type="Proteomes" id="UP000026960">
    <property type="component" value="Chromosome 9"/>
</dbReference>
<dbReference type="PaxDb" id="65489-OBART09G03980.1"/>
<keyword evidence="2" id="KW-1185">Reference proteome</keyword>